<keyword evidence="3" id="KW-1185">Reference proteome</keyword>
<feature type="domain" description="Baseplate structural protein Gp10 C-terminal" evidence="1">
    <location>
        <begin position="67"/>
        <end position="148"/>
    </location>
</feature>
<sequence>MTNSKITPPPPIQPTIPVGTIFAFSGNTADIPSGWVLCNEEGIKSLPQDKKSKVPNLDGRTLIGQGSTYQYGTTGGQPTHTLTTDELPSHTHSINNGGFGTLGIGLEPDNDSNYIPFCSTGYVSSISPANTGSNKSHNNMQPYYVAYYIMYIGLHTESGFYSNS</sequence>
<accession>A0A4Q7P0S6</accession>
<dbReference type="Proteomes" id="UP000292262">
    <property type="component" value="Unassembled WGS sequence"/>
</dbReference>
<protein>
    <submittedName>
        <fullName evidence="2">Microcystin-dependent protein</fullName>
    </submittedName>
</protein>
<name>A0A4Q7P0S6_9FLAO</name>
<dbReference type="CDD" id="cd22641">
    <property type="entry name" value="C24-like"/>
    <property type="match status" value="1"/>
</dbReference>
<dbReference type="SUPFAM" id="SSF88874">
    <property type="entry name" value="Receptor-binding domain of short tail fibre protein gp12"/>
    <property type="match status" value="1"/>
</dbReference>
<dbReference type="InterPro" id="IPR053827">
    <property type="entry name" value="Gp10_C"/>
</dbReference>
<dbReference type="RefSeq" id="WP_130286535.1">
    <property type="nucleotide sequence ID" value="NZ_SGXE01000002.1"/>
</dbReference>
<dbReference type="OrthoDB" id="9113831at2"/>
<dbReference type="AlphaFoldDB" id="A0A4Q7P0S6"/>
<gene>
    <name evidence="2" type="ORF">EV197_1979</name>
</gene>
<dbReference type="EMBL" id="SGXE01000002">
    <property type="protein sequence ID" value="RZS93401.1"/>
    <property type="molecule type" value="Genomic_DNA"/>
</dbReference>
<evidence type="ECO:0000259" key="1">
    <source>
        <dbReference type="Pfam" id="PF21939"/>
    </source>
</evidence>
<reference evidence="2 3" key="1">
    <citation type="submission" date="2019-02" db="EMBL/GenBank/DDBJ databases">
        <title>Genomic Encyclopedia of Type Strains, Phase IV (KMG-IV): sequencing the most valuable type-strain genomes for metagenomic binning, comparative biology and taxonomic classification.</title>
        <authorList>
            <person name="Goeker M."/>
        </authorList>
    </citation>
    <scope>NUCLEOTIDE SEQUENCE [LARGE SCALE GENOMIC DNA]</scope>
    <source>
        <strain evidence="2 3">DSM 17196</strain>
    </source>
</reference>
<comment type="caution">
    <text evidence="2">The sequence shown here is derived from an EMBL/GenBank/DDBJ whole genome shotgun (WGS) entry which is preliminary data.</text>
</comment>
<proteinExistence type="predicted"/>
<dbReference type="Pfam" id="PF21939">
    <property type="entry name" value="Gp10_C"/>
    <property type="match status" value="1"/>
</dbReference>
<evidence type="ECO:0000313" key="2">
    <source>
        <dbReference type="EMBL" id="RZS93401.1"/>
    </source>
</evidence>
<evidence type="ECO:0000313" key="3">
    <source>
        <dbReference type="Proteomes" id="UP000292262"/>
    </source>
</evidence>
<organism evidence="2 3">
    <name type="scientific">Aquimarina brevivitae</name>
    <dbReference type="NCBI Taxonomy" id="323412"/>
    <lineage>
        <taxon>Bacteria</taxon>
        <taxon>Pseudomonadati</taxon>
        <taxon>Bacteroidota</taxon>
        <taxon>Flavobacteriia</taxon>
        <taxon>Flavobacteriales</taxon>
        <taxon>Flavobacteriaceae</taxon>
        <taxon>Aquimarina</taxon>
    </lineage>
</organism>